<accession>A0A927BH65</accession>
<protein>
    <submittedName>
        <fullName evidence="1">Uncharacterized protein</fullName>
    </submittedName>
</protein>
<organism evidence="1">
    <name type="scientific">Streptomyces globisporus</name>
    <dbReference type="NCBI Taxonomy" id="1908"/>
    <lineage>
        <taxon>Bacteria</taxon>
        <taxon>Bacillati</taxon>
        <taxon>Actinomycetota</taxon>
        <taxon>Actinomycetes</taxon>
        <taxon>Kitasatosporales</taxon>
        <taxon>Streptomycetaceae</taxon>
        <taxon>Streptomyces</taxon>
    </lineage>
</organism>
<gene>
    <name evidence="1" type="ORF">ID875_02460</name>
</gene>
<sequence>MNSASGWLIAWTICPAIVLSCSTLGRVTTAREPPAVSTARIGFAGSTRTFTK</sequence>
<comment type="caution">
    <text evidence="1">The sequence shown here is derived from an EMBL/GenBank/DDBJ whole genome shotgun (WGS) entry which is preliminary data.</text>
</comment>
<proteinExistence type="predicted"/>
<reference evidence="1" key="1">
    <citation type="journal article" date="2020" name="PLoS ONE">
        <title>Isolation and characterization of Streptomyces bacteriophages and Streptomyces strains encoding biosynthetic arsenals: Streptomyces strains and phages for antibiotic discovery.</title>
        <authorList>
            <person name="Montano E.T."/>
            <person name="Nideffer J.F."/>
            <person name="Brumage L."/>
            <person name="Erb M."/>
            <person name="Derman A.I."/>
            <person name="Davis J.P."/>
            <person name="Estrada E."/>
            <person name="Fu S."/>
            <person name="Le D."/>
            <person name="Vuppala A."/>
            <person name="Tran C."/>
            <person name="Luterstein E."/>
            <person name="Lakkaraju S."/>
            <person name="Panchagnula S."/>
            <person name="Ren C."/>
            <person name="Doan J."/>
            <person name="Tran S."/>
            <person name="Soriano J."/>
            <person name="Fujita Y."/>
            <person name="Gutala P."/>
            <person name="Fujii Q."/>
            <person name="Lee M."/>
            <person name="Bui A."/>
            <person name="Villarreal C."/>
            <person name="Shing S.R."/>
            <person name="Kim S."/>
            <person name="Freeman D."/>
            <person name="Racha V."/>
            <person name="Ho A."/>
            <person name="Kumar P."/>
            <person name="Falah K."/>
            <person name="Dawson T."/>
            <person name="Enustun E."/>
            <person name="Prichard A."/>
            <person name="Gomez A."/>
            <person name="Khanna K."/>
            <person name="Trigg S."/>
            <person name="Fernandez L."/>
            <person name="Pogliano K."/>
            <person name="Pogliano J."/>
        </authorList>
    </citation>
    <scope>NUCLEOTIDE SEQUENCE</scope>
    <source>
        <strain evidence="1">QF2</strain>
    </source>
</reference>
<name>A0A927BH65_STRGL</name>
<dbReference type="AlphaFoldDB" id="A0A927BH65"/>
<dbReference type="EMBL" id="JACWUS010000001">
    <property type="protein sequence ID" value="MBD2827548.1"/>
    <property type="molecule type" value="Genomic_DNA"/>
</dbReference>
<evidence type="ECO:0000313" key="1">
    <source>
        <dbReference type="EMBL" id="MBD2827548.1"/>
    </source>
</evidence>